<dbReference type="GO" id="GO:0045296">
    <property type="term" value="F:cadherin binding"/>
    <property type="evidence" value="ECO:0007669"/>
    <property type="project" value="TreeGrafter"/>
</dbReference>
<evidence type="ECO:0000256" key="3">
    <source>
        <dbReference type="ARBA" id="ARBA00022837"/>
    </source>
</evidence>
<dbReference type="AlphaFoldDB" id="A0A7R9AXX9"/>
<accession>A0A7R9AXX9</accession>
<dbReference type="GO" id="GO:0008013">
    <property type="term" value="F:beta-catenin binding"/>
    <property type="evidence" value="ECO:0007669"/>
    <property type="project" value="TreeGrafter"/>
</dbReference>
<dbReference type="GO" id="GO:0005509">
    <property type="term" value="F:calcium ion binding"/>
    <property type="evidence" value="ECO:0007669"/>
    <property type="project" value="UniProtKB-UniRule"/>
</dbReference>
<dbReference type="PROSITE" id="PS00232">
    <property type="entry name" value="CADHERIN_1"/>
    <property type="match status" value="1"/>
</dbReference>
<keyword evidence="3 5" id="KW-0106">Calcium</keyword>
<evidence type="ECO:0000256" key="5">
    <source>
        <dbReference type="PROSITE-ProRule" id="PRU00043"/>
    </source>
</evidence>
<keyword evidence="2" id="KW-0677">Repeat</keyword>
<sequence>MLCVCPIRACFKLAPSKVQIVVSPVCVFSLADIESDPTRLMNPGTLGLNGNPPIQVLICQRLNPRSPKNRNSDLSRLDGLCEVDTGQSSIILDMEESRDTRDNGLWDDVMLSYRTSDITHIALSTPLQIKMISQELSSCGQKVAGRRKRLGGHKPFYARSGVNTIHLVLYQQTACQDYVYPTFLVIQHSTSTNKYSLITPVLSTELNQATSPAELPIVGDPFSEIVLELVFPKGLPLFILNGKKLQLLKPLDRDEENLSHIVFQCIPLSTEGVALQGKCCKRKCCDRKLTIHARHSDHAVLLGFLLSEPRRALQDSRSRAFARENDVYSGLPHFRLALLKQIVAESFIWSWSSVDAKCNTRLSPWYYFYGTYSGLSPLMTCTCCQLTCTVVATNKKRTIPVIIRVSDINDNPPMFVKTPYHTSVSEVTLKVIKLMPQLASTNSVIANTSGEGAATDDELTPVGTTIFQGVQAEDPDAGVNGQVDYHVVPGDGVGLGLDGGVGRDRLNVADGAGFFSINLPHQGQVTVNRSLDYEKTQRYLVTIVASITPLLHLPPLPALPPRHNLSLPIVARESLSWFADLAGTLAKRVELLAFPTLLRFGYKICEPDYDKKAWPGIDYDQLRRRIGKVVLEEVNPHLRGRRVENHLVKTTPSSPDRDSNLDLSVLSSRAQHDKRVSQLRHRGGYKQAHLRVWRGAPVVYLFSRHCSIVTLGCICSARYTPRRKYIHASTHNFGHGVVVDRIQVVIFSIEVKARISAGSLGLESLDGAEETSKKWFVEAEIRVLVGCPQFLLLTHYTNIDGLGWFHIVLSPVRADKTRALPMLVRRGEGVSASSGNIIEFCDSASDEYNKIVHQSQQVDKVCRCLSGCHANLECR</sequence>
<dbReference type="Gene3D" id="2.60.40.60">
    <property type="entry name" value="Cadherins"/>
    <property type="match status" value="1"/>
</dbReference>
<dbReference type="InterPro" id="IPR020894">
    <property type="entry name" value="Cadherin_CS"/>
</dbReference>
<gene>
    <name evidence="7" type="ORF">TSIB3V08_LOCUS5675</name>
</gene>
<dbReference type="GO" id="GO:0016477">
    <property type="term" value="P:cell migration"/>
    <property type="evidence" value="ECO:0007669"/>
    <property type="project" value="TreeGrafter"/>
</dbReference>
<evidence type="ECO:0000313" key="7">
    <source>
        <dbReference type="EMBL" id="CAD7261542.1"/>
    </source>
</evidence>
<dbReference type="EMBL" id="OC002259">
    <property type="protein sequence ID" value="CAD7261542.1"/>
    <property type="molecule type" value="Genomic_DNA"/>
</dbReference>
<reference evidence="7" key="1">
    <citation type="submission" date="2020-11" db="EMBL/GenBank/DDBJ databases">
        <authorList>
            <person name="Tran Van P."/>
        </authorList>
    </citation>
    <scope>NUCLEOTIDE SEQUENCE</scope>
</reference>
<feature type="domain" description="Cadherin" evidence="6">
    <location>
        <begin position="458"/>
        <end position="546"/>
    </location>
</feature>
<organism evidence="7">
    <name type="scientific">Timema shepardi</name>
    <name type="common">Walking stick</name>
    <dbReference type="NCBI Taxonomy" id="629360"/>
    <lineage>
        <taxon>Eukaryota</taxon>
        <taxon>Metazoa</taxon>
        <taxon>Ecdysozoa</taxon>
        <taxon>Arthropoda</taxon>
        <taxon>Hexapoda</taxon>
        <taxon>Insecta</taxon>
        <taxon>Pterygota</taxon>
        <taxon>Neoptera</taxon>
        <taxon>Polyneoptera</taxon>
        <taxon>Phasmatodea</taxon>
        <taxon>Timematodea</taxon>
        <taxon>Timematoidea</taxon>
        <taxon>Timematidae</taxon>
        <taxon>Timema</taxon>
    </lineage>
</organism>
<name>A0A7R9AXX9_TIMSH</name>
<dbReference type="PROSITE" id="PS50268">
    <property type="entry name" value="CADHERIN_2"/>
    <property type="match status" value="2"/>
</dbReference>
<protein>
    <recommendedName>
        <fullName evidence="6">Cadherin domain-containing protein</fullName>
    </recommendedName>
</protein>
<dbReference type="GO" id="GO:0016342">
    <property type="term" value="C:catenin complex"/>
    <property type="evidence" value="ECO:0007669"/>
    <property type="project" value="TreeGrafter"/>
</dbReference>
<dbReference type="SUPFAM" id="SSF49313">
    <property type="entry name" value="Cadherin-like"/>
    <property type="match status" value="1"/>
</dbReference>
<dbReference type="InterPro" id="IPR039808">
    <property type="entry name" value="Cadherin"/>
</dbReference>
<evidence type="ECO:0000256" key="1">
    <source>
        <dbReference type="ARBA" id="ARBA00004370"/>
    </source>
</evidence>
<evidence type="ECO:0000256" key="2">
    <source>
        <dbReference type="ARBA" id="ARBA00022737"/>
    </source>
</evidence>
<dbReference type="PANTHER" id="PTHR24027">
    <property type="entry name" value="CADHERIN-23"/>
    <property type="match status" value="1"/>
</dbReference>
<dbReference type="CDD" id="cd11304">
    <property type="entry name" value="Cadherin_repeat"/>
    <property type="match status" value="1"/>
</dbReference>
<proteinExistence type="predicted"/>
<feature type="domain" description="Cadherin" evidence="6">
    <location>
        <begin position="389"/>
        <end position="415"/>
    </location>
</feature>
<evidence type="ECO:0000259" key="6">
    <source>
        <dbReference type="PROSITE" id="PS50268"/>
    </source>
</evidence>
<dbReference type="PRINTS" id="PR00205">
    <property type="entry name" value="CADHERIN"/>
</dbReference>
<dbReference type="InterPro" id="IPR015919">
    <property type="entry name" value="Cadherin-like_sf"/>
</dbReference>
<evidence type="ECO:0000256" key="4">
    <source>
        <dbReference type="ARBA" id="ARBA00023136"/>
    </source>
</evidence>
<keyword evidence="4" id="KW-0472">Membrane</keyword>
<comment type="subcellular location">
    <subcellularLocation>
        <location evidence="1">Membrane</location>
    </subcellularLocation>
</comment>
<dbReference type="GO" id="GO:0007156">
    <property type="term" value="P:homophilic cell adhesion via plasma membrane adhesion molecules"/>
    <property type="evidence" value="ECO:0007669"/>
    <property type="project" value="InterPro"/>
</dbReference>
<dbReference type="InterPro" id="IPR002126">
    <property type="entry name" value="Cadherin-like_dom"/>
</dbReference>
<dbReference type="PANTHER" id="PTHR24027:SF438">
    <property type="entry name" value="CADHERIN 23"/>
    <property type="match status" value="1"/>
</dbReference>